<dbReference type="OrthoDB" id="545772at2759"/>
<keyword evidence="2" id="KW-0732">Signal</keyword>
<comment type="caution">
    <text evidence="4">The sequence shown here is derived from an EMBL/GenBank/DDBJ whole genome shotgun (WGS) entry which is preliminary data.</text>
</comment>
<dbReference type="AlphaFoldDB" id="A0A250X097"/>
<dbReference type="EMBL" id="BEGY01000018">
    <property type="protein sequence ID" value="GAX76501.1"/>
    <property type="molecule type" value="Genomic_DNA"/>
</dbReference>
<gene>
    <name evidence="4" type="ORF">CEUSTIGMA_g3946.t1</name>
</gene>
<sequence length="400" mass="41515">MGASLHHNLALLIHFLLLATIPSVRGVLETISTVTQSDTAAPQSRSLSSAYDYSVVAELAYSSSLAYMDINPITEQEFTKNFLPGDWPYSSCFRGAGDSPYELTYTGTTPGAVAGTNNVCMQISLARLCDGLDPNSGPGTCCAALWGQLWKFEFEASLTCASSVASVTVNGQPHSFLFVNNLGPTASVKITTLPLNATSANGVSVCFTLRPPCADLQTLCPGGICTTSFWTNDDIKLPGVPAMCCALGNNPMQPYLPPLPPPGGAAPPPPPPVFYNPPPPPPPPPVPSPRPPPPGPPPPSPPPPVPPSPPPFPRPPRPPHLSPPKPPLHPSPPPPSPAPPSPPLQPTPPPPSPPPPSPTPPSPTPPKPPTPSPPGPPSPFPLFPSPQLPPTPSPPHPPLP</sequence>
<feature type="region of interest" description="Disordered" evidence="1">
    <location>
        <begin position="282"/>
        <end position="400"/>
    </location>
</feature>
<feature type="signal peptide" evidence="2">
    <location>
        <begin position="1"/>
        <end position="26"/>
    </location>
</feature>
<proteinExistence type="predicted"/>
<organism evidence="4 5">
    <name type="scientific">Chlamydomonas eustigma</name>
    <dbReference type="NCBI Taxonomy" id="1157962"/>
    <lineage>
        <taxon>Eukaryota</taxon>
        <taxon>Viridiplantae</taxon>
        <taxon>Chlorophyta</taxon>
        <taxon>core chlorophytes</taxon>
        <taxon>Chlorophyceae</taxon>
        <taxon>CS clade</taxon>
        <taxon>Chlamydomonadales</taxon>
        <taxon>Chlamydomonadaceae</taxon>
        <taxon>Chlamydomonas</taxon>
    </lineage>
</organism>
<evidence type="ECO:0000259" key="3">
    <source>
        <dbReference type="Pfam" id="PF12499"/>
    </source>
</evidence>
<name>A0A250X097_9CHLO</name>
<feature type="non-terminal residue" evidence="4">
    <location>
        <position position="400"/>
    </location>
</feature>
<dbReference type="Proteomes" id="UP000232323">
    <property type="component" value="Unassembled WGS sequence"/>
</dbReference>
<evidence type="ECO:0000256" key="2">
    <source>
        <dbReference type="SAM" id="SignalP"/>
    </source>
</evidence>
<accession>A0A250X097</accession>
<keyword evidence="5" id="KW-1185">Reference proteome</keyword>
<feature type="chain" id="PRO_5012919533" description="Pherophorin domain-containing protein" evidence="2">
    <location>
        <begin position="27"/>
        <end position="400"/>
    </location>
</feature>
<evidence type="ECO:0000313" key="4">
    <source>
        <dbReference type="EMBL" id="GAX76501.1"/>
    </source>
</evidence>
<dbReference type="Pfam" id="PF12499">
    <property type="entry name" value="DUF3707"/>
    <property type="match status" value="1"/>
</dbReference>
<feature type="domain" description="Pherophorin" evidence="3">
    <location>
        <begin position="88"/>
        <end position="233"/>
    </location>
</feature>
<evidence type="ECO:0000313" key="5">
    <source>
        <dbReference type="Proteomes" id="UP000232323"/>
    </source>
</evidence>
<reference evidence="4 5" key="1">
    <citation type="submission" date="2017-08" db="EMBL/GenBank/DDBJ databases">
        <title>Acidophilic green algal genome provides insights into adaptation to an acidic environment.</title>
        <authorList>
            <person name="Hirooka S."/>
            <person name="Hirose Y."/>
            <person name="Kanesaki Y."/>
            <person name="Higuchi S."/>
            <person name="Fujiwara T."/>
            <person name="Onuma R."/>
            <person name="Era A."/>
            <person name="Ohbayashi R."/>
            <person name="Uzuka A."/>
            <person name="Nozaki H."/>
            <person name="Yoshikawa H."/>
            <person name="Miyagishima S.Y."/>
        </authorList>
    </citation>
    <scope>NUCLEOTIDE SEQUENCE [LARGE SCALE GENOMIC DNA]</scope>
    <source>
        <strain evidence="4 5">NIES-2499</strain>
    </source>
</reference>
<dbReference type="PRINTS" id="PR01217">
    <property type="entry name" value="PRICHEXTENSN"/>
</dbReference>
<dbReference type="InterPro" id="IPR024616">
    <property type="entry name" value="Pherophorin"/>
</dbReference>
<protein>
    <recommendedName>
        <fullName evidence="3">Pherophorin domain-containing protein</fullName>
    </recommendedName>
</protein>
<evidence type="ECO:0000256" key="1">
    <source>
        <dbReference type="SAM" id="MobiDB-lite"/>
    </source>
</evidence>